<dbReference type="SUPFAM" id="SSF51011">
    <property type="entry name" value="Glycosyl hydrolase domain"/>
    <property type="match status" value="1"/>
</dbReference>
<name>A0A2I1IP36_9ACTO</name>
<dbReference type="SMART" id="SM00642">
    <property type="entry name" value="Aamy"/>
    <property type="match status" value="1"/>
</dbReference>
<dbReference type="AlphaFoldDB" id="A0A2I1IP36"/>
<dbReference type="CDD" id="cd02856">
    <property type="entry name" value="E_set_GDE_Isoamylase_N"/>
    <property type="match status" value="1"/>
</dbReference>
<dbReference type="GeneID" id="35867850"/>
<dbReference type="NCBIfam" id="TIGR02100">
    <property type="entry name" value="glgX_debranch"/>
    <property type="match status" value="1"/>
</dbReference>
<dbReference type="Gene3D" id="2.60.40.1180">
    <property type="entry name" value="Golgi alpha-mannosidase II"/>
    <property type="match status" value="1"/>
</dbReference>
<dbReference type="InterPro" id="IPR014756">
    <property type="entry name" value="Ig_E-set"/>
</dbReference>
<dbReference type="EMBL" id="PKKO01000002">
    <property type="protein sequence ID" value="PKY72892.1"/>
    <property type="molecule type" value="Genomic_DNA"/>
</dbReference>
<sequence>MSSNTTAAPTSPLALPAVSNPPALGVTPVSNGVDIAVVAPHASAVEFCTFASYDPNAAETRLRLHGPHEGVFSGHVAGIGPGTAYGFRAWGPWEPEKAMVYNPNKLLLDPYAKAITGKIELNSAVHAHQTDAELYPLQPLRPNPENSAPYTVRGVITGPSFEVAARPATKWEDTVIYEAHVRGLTENLPGVPAHLRGTYAGLAHPATIGYLKKLGITALELLPINAKFDEPFLAERGLTNYWGYSPLSYFAPEPSLATAASREAGPGAVVDEVRGMISILHEAGIEVILDVVYNHTCEGGLGGQSLSLRGLDEAEYYLFEHGDKFSDVTGCGNSLDASSSRVQQLILDSLRYWVSQMGVDGFRFDLAVTIGRFGPHFSPTHPILAALATDPVLAGIKMIAEPWDVGYGGWQTGNFLRPFSTWNDRFRDCVRTFWVADAGAQASRTSRGSAPHDLATRLSGSADLYYRDNPAQNLGTRASVNFICAHDGFTLADLVSFNQKHNEANLEENRDGTENNLSWNHGLEAPISLPTADIRASSNGGSQVIALMEDRLKTMRNLLGTLFVSAGTPMLVAGDEFGRTQKGNNNAYCQDNEISWLNWDLASWQQELQETVTHLISLRKRYPAMRPASFLTGSNLEGDPIADLAWYDHQALAMTEHTWHDPAGRAFQMLRSGRPYNSNDVLVCFNGLDQDITFTLPNGRGSFWRLMWDSTVSKPRSLVDLDNEVPEVESPSAKTVLASLSMQIYISR</sequence>
<dbReference type="SUPFAM" id="SSF81296">
    <property type="entry name" value="E set domains"/>
    <property type="match status" value="1"/>
</dbReference>
<comment type="similarity">
    <text evidence="1">Belongs to the glycosyl hydrolase 13 family.</text>
</comment>
<dbReference type="Proteomes" id="UP000235122">
    <property type="component" value="Unassembled WGS sequence"/>
</dbReference>
<comment type="caution">
    <text evidence="5">The sequence shown here is derived from an EMBL/GenBank/DDBJ whole genome shotgun (WGS) entry which is preliminary data.</text>
</comment>
<dbReference type="InterPro" id="IPR044505">
    <property type="entry name" value="GlgX_Isoamylase_N_E_set"/>
</dbReference>
<dbReference type="STRING" id="33007.HMPREF3198_01333"/>
<evidence type="ECO:0000313" key="5">
    <source>
        <dbReference type="EMBL" id="PKY72892.1"/>
    </source>
</evidence>
<dbReference type="Gene3D" id="3.20.20.80">
    <property type="entry name" value="Glycosidases"/>
    <property type="match status" value="1"/>
</dbReference>
<dbReference type="GO" id="GO:0004135">
    <property type="term" value="F:amylo-alpha-1,6-glucosidase activity"/>
    <property type="evidence" value="ECO:0007669"/>
    <property type="project" value="InterPro"/>
</dbReference>
<protein>
    <submittedName>
        <fullName evidence="5">Glycogen debranching enzyme GlgX</fullName>
    </submittedName>
</protein>
<keyword evidence="3" id="KW-0326">Glycosidase</keyword>
<keyword evidence="2" id="KW-0378">Hydrolase</keyword>
<dbReference type="RefSeq" id="WP_024330887.1">
    <property type="nucleotide sequence ID" value="NZ_JASOXK010000008.1"/>
</dbReference>
<accession>A0A2I1IP36</accession>
<dbReference type="Gene3D" id="2.60.40.10">
    <property type="entry name" value="Immunoglobulins"/>
    <property type="match status" value="1"/>
</dbReference>
<evidence type="ECO:0000259" key="4">
    <source>
        <dbReference type="SMART" id="SM00642"/>
    </source>
</evidence>
<evidence type="ECO:0000256" key="3">
    <source>
        <dbReference type="ARBA" id="ARBA00023295"/>
    </source>
</evidence>
<reference evidence="5 6" key="1">
    <citation type="submission" date="2017-12" db="EMBL/GenBank/DDBJ databases">
        <title>Phylogenetic diversity of female urinary microbiome.</title>
        <authorList>
            <person name="Thomas-White K."/>
            <person name="Wolfe A.J."/>
        </authorList>
    </citation>
    <scope>NUCLEOTIDE SEQUENCE [LARGE SCALE GENOMIC DNA]</scope>
    <source>
        <strain evidence="5 6">UMB0402</strain>
    </source>
</reference>
<dbReference type="SUPFAM" id="SSF51445">
    <property type="entry name" value="(Trans)glycosidases"/>
    <property type="match status" value="1"/>
</dbReference>
<dbReference type="InterPro" id="IPR006047">
    <property type="entry name" value="GH13_cat_dom"/>
</dbReference>
<evidence type="ECO:0000313" key="6">
    <source>
        <dbReference type="Proteomes" id="UP000235122"/>
    </source>
</evidence>
<dbReference type="InterPro" id="IPR004193">
    <property type="entry name" value="Glyco_hydro_13_N"/>
</dbReference>
<dbReference type="InterPro" id="IPR013780">
    <property type="entry name" value="Glyco_hydro_b"/>
</dbReference>
<proteinExistence type="inferred from homology"/>
<dbReference type="InterPro" id="IPR013783">
    <property type="entry name" value="Ig-like_fold"/>
</dbReference>
<gene>
    <name evidence="5" type="primary">glgX</name>
    <name evidence="5" type="ORF">CYJ19_04435</name>
</gene>
<dbReference type="CDD" id="cd11326">
    <property type="entry name" value="AmyAc_Glg_debranch"/>
    <property type="match status" value="1"/>
</dbReference>
<feature type="domain" description="Glycosyl hydrolase family 13 catalytic" evidence="4">
    <location>
        <begin position="174"/>
        <end position="619"/>
    </location>
</feature>
<dbReference type="PANTHER" id="PTHR43002">
    <property type="entry name" value="GLYCOGEN DEBRANCHING ENZYME"/>
    <property type="match status" value="1"/>
</dbReference>
<organism evidence="5 6">
    <name type="scientific">Winkia neuii</name>
    <dbReference type="NCBI Taxonomy" id="33007"/>
    <lineage>
        <taxon>Bacteria</taxon>
        <taxon>Bacillati</taxon>
        <taxon>Actinomycetota</taxon>
        <taxon>Actinomycetes</taxon>
        <taxon>Actinomycetales</taxon>
        <taxon>Actinomycetaceae</taxon>
        <taxon>Winkia</taxon>
    </lineage>
</organism>
<dbReference type="Pfam" id="PF02922">
    <property type="entry name" value="CBM_48"/>
    <property type="match status" value="1"/>
</dbReference>
<evidence type="ECO:0000256" key="1">
    <source>
        <dbReference type="ARBA" id="ARBA00008061"/>
    </source>
</evidence>
<keyword evidence="6" id="KW-1185">Reference proteome</keyword>
<dbReference type="GO" id="GO:0005980">
    <property type="term" value="P:glycogen catabolic process"/>
    <property type="evidence" value="ECO:0007669"/>
    <property type="project" value="InterPro"/>
</dbReference>
<dbReference type="InterPro" id="IPR017853">
    <property type="entry name" value="GH"/>
</dbReference>
<dbReference type="InterPro" id="IPR011837">
    <property type="entry name" value="Glycogen_debranch_GlgX"/>
</dbReference>
<evidence type="ECO:0000256" key="2">
    <source>
        <dbReference type="ARBA" id="ARBA00022801"/>
    </source>
</evidence>